<reference evidence="3" key="1">
    <citation type="submission" date="2020-12" db="EMBL/GenBank/DDBJ databases">
        <authorList>
            <person name="Iha C."/>
        </authorList>
    </citation>
    <scope>NUCLEOTIDE SEQUENCE</scope>
</reference>
<keyword evidence="4" id="KW-1185">Reference proteome</keyword>
<feature type="non-terminal residue" evidence="3">
    <location>
        <position position="1"/>
    </location>
</feature>
<feature type="chain" id="PRO_5035750089" evidence="2">
    <location>
        <begin position="27"/>
        <end position="121"/>
    </location>
</feature>
<feature type="signal peptide" evidence="2">
    <location>
        <begin position="1"/>
        <end position="26"/>
    </location>
</feature>
<name>A0A8S1J1I0_9CHLO</name>
<dbReference type="AlphaFoldDB" id="A0A8S1J1I0"/>
<comment type="caution">
    <text evidence="3">The sequence shown here is derived from an EMBL/GenBank/DDBJ whole genome shotgun (WGS) entry which is preliminary data.</text>
</comment>
<feature type="compositionally biased region" description="Polar residues" evidence="1">
    <location>
        <begin position="32"/>
        <end position="45"/>
    </location>
</feature>
<gene>
    <name evidence="3" type="ORF">OSTQU699_LOCUS6911</name>
</gene>
<sequence>MELLPCLRFAAAVAILAVATWPPTHWWGGPSEASTGDTSLESTQGPEGRVDEGNVAVAPGTRGPSVVVFESRSTKKLCLGISVAALFALTSKNCFNSLGPNPHVHVAELNGSGGWKLIKLQ</sequence>
<evidence type="ECO:0000313" key="4">
    <source>
        <dbReference type="Proteomes" id="UP000708148"/>
    </source>
</evidence>
<evidence type="ECO:0000256" key="1">
    <source>
        <dbReference type="SAM" id="MobiDB-lite"/>
    </source>
</evidence>
<organism evidence="3 4">
    <name type="scientific">Ostreobium quekettii</name>
    <dbReference type="NCBI Taxonomy" id="121088"/>
    <lineage>
        <taxon>Eukaryota</taxon>
        <taxon>Viridiplantae</taxon>
        <taxon>Chlorophyta</taxon>
        <taxon>core chlorophytes</taxon>
        <taxon>Ulvophyceae</taxon>
        <taxon>TCBD clade</taxon>
        <taxon>Bryopsidales</taxon>
        <taxon>Ostreobineae</taxon>
        <taxon>Ostreobiaceae</taxon>
        <taxon>Ostreobium</taxon>
    </lineage>
</organism>
<evidence type="ECO:0000313" key="3">
    <source>
        <dbReference type="EMBL" id="CAD7701553.1"/>
    </source>
</evidence>
<evidence type="ECO:0000256" key="2">
    <source>
        <dbReference type="SAM" id="SignalP"/>
    </source>
</evidence>
<accession>A0A8S1J1I0</accession>
<protein>
    <submittedName>
        <fullName evidence="3">Uncharacterized protein</fullName>
    </submittedName>
</protein>
<keyword evidence="2" id="KW-0732">Signal</keyword>
<proteinExistence type="predicted"/>
<dbReference type="Proteomes" id="UP000708148">
    <property type="component" value="Unassembled WGS sequence"/>
</dbReference>
<dbReference type="EMBL" id="CAJHUC010001567">
    <property type="protein sequence ID" value="CAD7701553.1"/>
    <property type="molecule type" value="Genomic_DNA"/>
</dbReference>
<feature type="region of interest" description="Disordered" evidence="1">
    <location>
        <begin position="27"/>
        <end position="57"/>
    </location>
</feature>